<sequence>MDMFVRNSIQSRFFNSANNYNYMFGNMDFSKNTDMYDMNNSNYMYGPYSPEYMYGSMFYPYFYTNKPNYFYRPYFHQLMNTLMPYNMGTSDYMYRPFSLEYMNGYMPNFMNMRYPYYMSNNAMNNYFDYQTNRPYPNKLMFGNINNFQNMFYPFDKEYEYFITPQVMNFKNTLYPFQNYMNEYNFPYMPYSLEYMDGLTEHFKNMGVRLSNYMNDYDYMYRMYSPEYVHFQKVYNQFKGNNLDYMNRPYFPGYLENVVDMSYPTNNMLGFSYTNRPNYLGGNMQGVEYMNRRYFPVHMIRYVNNYRYPFYNGMNMENPFYNMNFGGMNFGANQFPDNTNYMT</sequence>
<dbReference type="AlphaFoldDB" id="A0A8S9Y1T7"/>
<comment type="caution">
    <text evidence="1">The sequence shown here is derived from an EMBL/GenBank/DDBJ whole genome shotgun (WGS) entry which is preliminary data.</text>
</comment>
<reference evidence="1" key="1">
    <citation type="journal article" date="2021" name="Mol. Ecol. Resour.">
        <title>Apolygus lucorum genome provides insights into omnivorousness and mesophyll feeding.</title>
        <authorList>
            <person name="Liu Y."/>
            <person name="Liu H."/>
            <person name="Wang H."/>
            <person name="Huang T."/>
            <person name="Liu B."/>
            <person name="Yang B."/>
            <person name="Yin L."/>
            <person name="Li B."/>
            <person name="Zhang Y."/>
            <person name="Zhang S."/>
            <person name="Jiang F."/>
            <person name="Zhang X."/>
            <person name="Ren Y."/>
            <person name="Wang B."/>
            <person name="Wang S."/>
            <person name="Lu Y."/>
            <person name="Wu K."/>
            <person name="Fan W."/>
            <person name="Wang G."/>
        </authorList>
    </citation>
    <scope>NUCLEOTIDE SEQUENCE</scope>
    <source>
        <strain evidence="1">12Hb</strain>
    </source>
</reference>
<keyword evidence="2" id="KW-1185">Reference proteome</keyword>
<evidence type="ECO:0000313" key="1">
    <source>
        <dbReference type="EMBL" id="KAF6214528.1"/>
    </source>
</evidence>
<dbReference type="EMBL" id="WIXP02000002">
    <property type="protein sequence ID" value="KAF6214528.1"/>
    <property type="molecule type" value="Genomic_DNA"/>
</dbReference>
<gene>
    <name evidence="1" type="ORF">GE061_009271</name>
</gene>
<accession>A0A8S9Y1T7</accession>
<name>A0A8S9Y1T7_APOLU</name>
<dbReference type="Proteomes" id="UP000466442">
    <property type="component" value="Unassembled WGS sequence"/>
</dbReference>
<proteinExistence type="predicted"/>
<evidence type="ECO:0000313" key="2">
    <source>
        <dbReference type="Proteomes" id="UP000466442"/>
    </source>
</evidence>
<protein>
    <submittedName>
        <fullName evidence="1">Uncharacterized protein</fullName>
    </submittedName>
</protein>
<organism evidence="1 2">
    <name type="scientific">Apolygus lucorum</name>
    <name type="common">Small green plant bug</name>
    <name type="synonym">Lygocoris lucorum</name>
    <dbReference type="NCBI Taxonomy" id="248454"/>
    <lineage>
        <taxon>Eukaryota</taxon>
        <taxon>Metazoa</taxon>
        <taxon>Ecdysozoa</taxon>
        <taxon>Arthropoda</taxon>
        <taxon>Hexapoda</taxon>
        <taxon>Insecta</taxon>
        <taxon>Pterygota</taxon>
        <taxon>Neoptera</taxon>
        <taxon>Paraneoptera</taxon>
        <taxon>Hemiptera</taxon>
        <taxon>Heteroptera</taxon>
        <taxon>Panheteroptera</taxon>
        <taxon>Cimicomorpha</taxon>
        <taxon>Miridae</taxon>
        <taxon>Mirini</taxon>
        <taxon>Apolygus</taxon>
    </lineage>
</organism>